<dbReference type="EMBL" id="BMII01000024">
    <property type="protein sequence ID" value="GGB65887.1"/>
    <property type="molecule type" value="Genomic_DNA"/>
</dbReference>
<proteinExistence type="predicted"/>
<organism evidence="1 2">
    <name type="scientific">Shewanella inventionis</name>
    <dbReference type="NCBI Taxonomy" id="1738770"/>
    <lineage>
        <taxon>Bacteria</taxon>
        <taxon>Pseudomonadati</taxon>
        <taxon>Pseudomonadota</taxon>
        <taxon>Gammaproteobacteria</taxon>
        <taxon>Alteromonadales</taxon>
        <taxon>Shewanellaceae</taxon>
        <taxon>Shewanella</taxon>
    </lineage>
</organism>
<name>A0ABQ1JGD1_9GAMM</name>
<dbReference type="Proteomes" id="UP000617555">
    <property type="component" value="Unassembled WGS sequence"/>
</dbReference>
<evidence type="ECO:0000313" key="1">
    <source>
        <dbReference type="EMBL" id="GGB65887.1"/>
    </source>
</evidence>
<sequence length="105" mass="11789">MAIKNLLGGEEIKPLSEVIESKSAVMPHSLFLQSVMEEITSMAPMENATADELCQMFRQKPDMFLSASLNDINNRTMRENVKSRIAEDLMQNGASSDFFRAPKPH</sequence>
<keyword evidence="2" id="KW-1185">Reference proteome</keyword>
<dbReference type="RefSeq" id="WP_188740004.1">
    <property type="nucleotide sequence ID" value="NZ_BMII01000024.1"/>
</dbReference>
<accession>A0ABQ1JGD1</accession>
<reference evidence="2" key="1">
    <citation type="journal article" date="2019" name="Int. J. Syst. Evol. Microbiol.">
        <title>The Global Catalogue of Microorganisms (GCM) 10K type strain sequencing project: providing services to taxonomists for standard genome sequencing and annotation.</title>
        <authorList>
            <consortium name="The Broad Institute Genomics Platform"/>
            <consortium name="The Broad Institute Genome Sequencing Center for Infectious Disease"/>
            <person name="Wu L."/>
            <person name="Ma J."/>
        </authorList>
    </citation>
    <scope>NUCLEOTIDE SEQUENCE [LARGE SCALE GENOMIC DNA]</scope>
    <source>
        <strain evidence="2">CGMCC 1.15339</strain>
    </source>
</reference>
<protein>
    <submittedName>
        <fullName evidence="1">Uncharacterized protein</fullName>
    </submittedName>
</protein>
<evidence type="ECO:0000313" key="2">
    <source>
        <dbReference type="Proteomes" id="UP000617555"/>
    </source>
</evidence>
<comment type="caution">
    <text evidence="1">The sequence shown here is derived from an EMBL/GenBank/DDBJ whole genome shotgun (WGS) entry which is preliminary data.</text>
</comment>
<gene>
    <name evidence="1" type="ORF">GCM10011607_28250</name>
</gene>